<dbReference type="Proteomes" id="UP001286313">
    <property type="component" value="Unassembled WGS sequence"/>
</dbReference>
<feature type="compositionally biased region" description="Low complexity" evidence="1">
    <location>
        <begin position="293"/>
        <end position="307"/>
    </location>
</feature>
<organism evidence="2 3">
    <name type="scientific">Petrolisthes cinctipes</name>
    <name type="common">Flat porcelain crab</name>
    <dbReference type="NCBI Taxonomy" id="88211"/>
    <lineage>
        <taxon>Eukaryota</taxon>
        <taxon>Metazoa</taxon>
        <taxon>Ecdysozoa</taxon>
        <taxon>Arthropoda</taxon>
        <taxon>Crustacea</taxon>
        <taxon>Multicrustacea</taxon>
        <taxon>Malacostraca</taxon>
        <taxon>Eumalacostraca</taxon>
        <taxon>Eucarida</taxon>
        <taxon>Decapoda</taxon>
        <taxon>Pleocyemata</taxon>
        <taxon>Anomura</taxon>
        <taxon>Galatheoidea</taxon>
        <taxon>Porcellanidae</taxon>
        <taxon>Petrolisthes</taxon>
    </lineage>
</organism>
<evidence type="ECO:0000313" key="2">
    <source>
        <dbReference type="EMBL" id="KAK3853517.1"/>
    </source>
</evidence>
<dbReference type="AlphaFoldDB" id="A0AAE1BNQ6"/>
<dbReference type="EMBL" id="JAWQEG010006934">
    <property type="protein sequence ID" value="KAK3853517.1"/>
    <property type="molecule type" value="Genomic_DNA"/>
</dbReference>
<accession>A0AAE1BNQ6</accession>
<evidence type="ECO:0000256" key="1">
    <source>
        <dbReference type="SAM" id="MobiDB-lite"/>
    </source>
</evidence>
<feature type="region of interest" description="Disordered" evidence="1">
    <location>
        <begin position="287"/>
        <end position="307"/>
    </location>
</feature>
<protein>
    <submittedName>
        <fullName evidence="2">Uncharacterized protein</fullName>
    </submittedName>
</protein>
<sequence>MFPKRQQQPQQQFIRICVLGFILGLTGVRCQDVRNGDAPKPTTPPPTALTRGWRKDLAGLEGPSTRQDFSWTDRDNWRRLLERIAGARQHGSKDVPRYLVVAPTVVRPESVYGVVVGVLGGGEGHVEEEAGMVNVRAAISTQHDQQMAQAKAILTPGTFTTLSMLYVDVLSTNENKVPVRVYVVSPIVCSSCSLFYSCHVSSTLSYASTIPPLQSTLFLIPLTSPPRLPSLAPSSLIPVSLSQPAFSSLLFSQYLSLSPSTPHLPPYSPSNFTFLFPSHKPAFHPFSPHNTRPLSSNSSPPSLLSSSNSSPPSLLPFLPHLLLTRADSCVTRR</sequence>
<evidence type="ECO:0000313" key="3">
    <source>
        <dbReference type="Proteomes" id="UP001286313"/>
    </source>
</evidence>
<name>A0AAE1BNQ6_PETCI</name>
<proteinExistence type="predicted"/>
<gene>
    <name evidence="2" type="ORF">Pcinc_039951</name>
</gene>
<reference evidence="2" key="1">
    <citation type="submission" date="2023-10" db="EMBL/GenBank/DDBJ databases">
        <title>Genome assemblies of two species of porcelain crab, Petrolisthes cinctipes and Petrolisthes manimaculis (Anomura: Porcellanidae).</title>
        <authorList>
            <person name="Angst P."/>
        </authorList>
    </citation>
    <scope>NUCLEOTIDE SEQUENCE</scope>
    <source>
        <strain evidence="2">PB745_01</strain>
        <tissue evidence="2">Gill</tissue>
    </source>
</reference>
<comment type="caution">
    <text evidence="2">The sequence shown here is derived from an EMBL/GenBank/DDBJ whole genome shotgun (WGS) entry which is preliminary data.</text>
</comment>
<keyword evidence="3" id="KW-1185">Reference proteome</keyword>